<reference evidence="2" key="1">
    <citation type="journal article" date="2022" name="bioRxiv">
        <title>Sequencing and chromosome-scale assembly of the giantPleurodeles waltlgenome.</title>
        <authorList>
            <person name="Brown T."/>
            <person name="Elewa A."/>
            <person name="Iarovenko S."/>
            <person name="Subramanian E."/>
            <person name="Araus A.J."/>
            <person name="Petzold A."/>
            <person name="Susuki M."/>
            <person name="Suzuki K.-i.T."/>
            <person name="Hayashi T."/>
            <person name="Toyoda A."/>
            <person name="Oliveira C."/>
            <person name="Osipova E."/>
            <person name="Leigh N.D."/>
            <person name="Simon A."/>
            <person name="Yun M.H."/>
        </authorList>
    </citation>
    <scope>NUCLEOTIDE SEQUENCE</scope>
    <source>
        <strain evidence="2">20211129_DDA</strain>
        <tissue evidence="2">Liver</tissue>
    </source>
</reference>
<evidence type="ECO:0000313" key="3">
    <source>
        <dbReference type="Proteomes" id="UP001066276"/>
    </source>
</evidence>
<keyword evidence="3" id="KW-1185">Reference proteome</keyword>
<comment type="caution">
    <text evidence="2">The sequence shown here is derived from an EMBL/GenBank/DDBJ whole genome shotgun (WGS) entry which is preliminary data.</text>
</comment>
<proteinExistence type="predicted"/>
<sequence>MGQEISRAGAQSSLRRLTGPPTPLRGVKRGTQGPRGHTAQVFPGVPQGLLPLQSLFPLWGPRARAPGSASIRTGPPRAAAPDVAGPLVFRASVSLQPLASPQYRPGTGERASRQGSPHGLAAHVVPAQGLSGSAPAGMHLIGPVSTDPLHPRLLLAEPTPITTGIYGHPADSSLTPALPGGAGLRISVTPHSPDLVGALVGLPLLLTEPRSKNAARVRSAASASDGLGPFSDSDFLRLFDSGGCSRGALWSHLGHVPKYCKARLSWRIQRGPEHSQSATAIFTPVATPSDFSKINELPAV</sequence>
<protein>
    <submittedName>
        <fullName evidence="2">Uncharacterized protein</fullName>
    </submittedName>
</protein>
<feature type="region of interest" description="Disordered" evidence="1">
    <location>
        <begin position="1"/>
        <end position="39"/>
    </location>
</feature>
<dbReference type="AlphaFoldDB" id="A0AAV7USN4"/>
<dbReference type="Proteomes" id="UP001066276">
    <property type="component" value="Chromosome 2_2"/>
</dbReference>
<evidence type="ECO:0000256" key="1">
    <source>
        <dbReference type="SAM" id="MobiDB-lite"/>
    </source>
</evidence>
<evidence type="ECO:0000313" key="2">
    <source>
        <dbReference type="EMBL" id="KAJ1192082.1"/>
    </source>
</evidence>
<gene>
    <name evidence="2" type="ORF">NDU88_001394</name>
</gene>
<accession>A0AAV7USN4</accession>
<name>A0AAV7USN4_PLEWA</name>
<dbReference type="EMBL" id="JANPWB010000004">
    <property type="protein sequence ID" value="KAJ1192082.1"/>
    <property type="molecule type" value="Genomic_DNA"/>
</dbReference>
<organism evidence="2 3">
    <name type="scientific">Pleurodeles waltl</name>
    <name type="common">Iberian ribbed newt</name>
    <dbReference type="NCBI Taxonomy" id="8319"/>
    <lineage>
        <taxon>Eukaryota</taxon>
        <taxon>Metazoa</taxon>
        <taxon>Chordata</taxon>
        <taxon>Craniata</taxon>
        <taxon>Vertebrata</taxon>
        <taxon>Euteleostomi</taxon>
        <taxon>Amphibia</taxon>
        <taxon>Batrachia</taxon>
        <taxon>Caudata</taxon>
        <taxon>Salamandroidea</taxon>
        <taxon>Salamandridae</taxon>
        <taxon>Pleurodelinae</taxon>
        <taxon>Pleurodeles</taxon>
    </lineage>
</organism>